<dbReference type="AlphaFoldDB" id="B3PBG9"/>
<dbReference type="InterPro" id="IPR058248">
    <property type="entry name" value="Lxx211020-like"/>
</dbReference>
<dbReference type="SUPFAM" id="SSF110087">
    <property type="entry name" value="DR1885-like metal-binding protein"/>
    <property type="match status" value="1"/>
</dbReference>
<feature type="signal peptide" evidence="1">
    <location>
        <begin position="1"/>
        <end position="18"/>
    </location>
</feature>
<dbReference type="Gene3D" id="2.60.40.1890">
    <property type="entry name" value="PCu(A)C copper chaperone"/>
    <property type="match status" value="1"/>
</dbReference>
<dbReference type="PANTHER" id="PTHR36302">
    <property type="entry name" value="BLR7088 PROTEIN"/>
    <property type="match status" value="1"/>
</dbReference>
<evidence type="ECO:0000256" key="1">
    <source>
        <dbReference type="SAM" id="SignalP"/>
    </source>
</evidence>
<keyword evidence="3" id="KW-1185">Reference proteome</keyword>
<evidence type="ECO:0000313" key="3">
    <source>
        <dbReference type="Proteomes" id="UP000001036"/>
    </source>
</evidence>
<feature type="chain" id="PRO_5002793666" description="Copper chaperone PCu(A)C" evidence="1">
    <location>
        <begin position="19"/>
        <end position="157"/>
    </location>
</feature>
<dbReference type="Pfam" id="PF04314">
    <property type="entry name" value="PCuAC"/>
    <property type="match status" value="1"/>
</dbReference>
<evidence type="ECO:0000313" key="2">
    <source>
        <dbReference type="EMBL" id="ACE83471.1"/>
    </source>
</evidence>
<dbReference type="InterPro" id="IPR007410">
    <property type="entry name" value="LpqE-like"/>
</dbReference>
<sequence>MKLCGCWVGFFTFLLAHACVATEVASSMQLPVLSSVKAYDARVIVPLPGVQEPQVFVRLQNTGDKNIALVSAHSAYAERIVIRQVAGSGKPVQVLESLPLPAKTLVELNADGAYLLLQGLKTSLQTGDKLHLELGFSDKTRIEVTAIARSAFDRPHH</sequence>
<reference evidence="2 3" key="1">
    <citation type="journal article" date="2008" name="J. Bacteriol.">
        <title>Insights into plant cell wall degradation from the genome sequence of the soil bacterium Cellvibrio japonicus.</title>
        <authorList>
            <person name="Deboy R.T."/>
            <person name="Mongodin E.F."/>
            <person name="Fouts D.E."/>
            <person name="Tailford L.E."/>
            <person name="Khouri H."/>
            <person name="Emerson J.B."/>
            <person name="Mohamoud Y."/>
            <person name="Watkins K."/>
            <person name="Henrissat B."/>
            <person name="Gilbert H.J."/>
            <person name="Nelson K.E."/>
        </authorList>
    </citation>
    <scope>NUCLEOTIDE SEQUENCE [LARGE SCALE GENOMIC DNA]</scope>
    <source>
        <strain evidence="2 3">Ueda107</strain>
    </source>
</reference>
<name>B3PBG9_CELJU</name>
<dbReference type="EMBL" id="CP000934">
    <property type="protein sequence ID" value="ACE83471.1"/>
    <property type="molecule type" value="Genomic_DNA"/>
</dbReference>
<proteinExistence type="predicted"/>
<dbReference type="eggNOG" id="COG2847">
    <property type="taxonomic scope" value="Bacteria"/>
</dbReference>
<dbReference type="Proteomes" id="UP000001036">
    <property type="component" value="Chromosome"/>
</dbReference>
<dbReference type="InterPro" id="IPR036182">
    <property type="entry name" value="PCuAC_sf"/>
</dbReference>
<dbReference type="STRING" id="498211.CJA_2736"/>
<organism evidence="2 3">
    <name type="scientific">Cellvibrio japonicus (strain Ueda107)</name>
    <name type="common">Pseudomonas fluorescens subsp. cellulosa</name>
    <dbReference type="NCBI Taxonomy" id="498211"/>
    <lineage>
        <taxon>Bacteria</taxon>
        <taxon>Pseudomonadati</taxon>
        <taxon>Pseudomonadota</taxon>
        <taxon>Gammaproteobacteria</taxon>
        <taxon>Cellvibrionales</taxon>
        <taxon>Cellvibrionaceae</taxon>
        <taxon>Cellvibrio</taxon>
    </lineage>
</organism>
<accession>B3PBG9</accession>
<dbReference type="KEGG" id="cja:CJA_2736"/>
<evidence type="ECO:0008006" key="4">
    <source>
        <dbReference type="Google" id="ProtNLM"/>
    </source>
</evidence>
<dbReference type="HOGENOM" id="CLU_1674770_0_0_6"/>
<protein>
    <recommendedName>
        <fullName evidence="4">Copper chaperone PCu(A)C</fullName>
    </recommendedName>
</protein>
<gene>
    <name evidence="2" type="ordered locus">CJA_2736</name>
</gene>
<keyword evidence="1" id="KW-0732">Signal</keyword>
<dbReference type="PANTHER" id="PTHR36302:SF1">
    <property type="entry name" value="COPPER CHAPERONE PCU(A)C"/>
    <property type="match status" value="1"/>
</dbReference>